<dbReference type="PROSITE" id="PS00562">
    <property type="entry name" value="CBM1_1"/>
    <property type="match status" value="1"/>
</dbReference>
<keyword evidence="7" id="KW-0325">Glycoprotein</keyword>
<evidence type="ECO:0000256" key="8">
    <source>
        <dbReference type="ARBA" id="ARBA00023277"/>
    </source>
</evidence>
<dbReference type="RefSeq" id="XP_070866524.1">
    <property type="nucleotide sequence ID" value="XM_071011634.1"/>
</dbReference>
<dbReference type="PANTHER" id="PTHR33753">
    <property type="entry name" value="1,4-BETA-D-GLUCAN CELLOBIOHYDROLASE B"/>
    <property type="match status" value="1"/>
</dbReference>
<evidence type="ECO:0000256" key="2">
    <source>
        <dbReference type="ARBA" id="ARBA00006044"/>
    </source>
</evidence>
<evidence type="ECO:0000256" key="10">
    <source>
        <dbReference type="ARBA" id="ARBA00023326"/>
    </source>
</evidence>
<dbReference type="SUPFAM" id="SSF57180">
    <property type="entry name" value="Cellulose-binding domain"/>
    <property type="match status" value="1"/>
</dbReference>
<dbReference type="EC" id="3.2.1.-" evidence="11"/>
<protein>
    <recommendedName>
        <fullName evidence="11">Glucanase</fullName>
        <ecNumber evidence="11">3.2.1.-</ecNumber>
    </recommendedName>
</protein>
<keyword evidence="10 11" id="KW-0624">Polysaccharide degradation</keyword>
<keyword evidence="16" id="KW-1185">Reference proteome</keyword>
<dbReference type="Pfam" id="PF00840">
    <property type="entry name" value="Glyco_hydro_7"/>
    <property type="match status" value="1"/>
</dbReference>
<dbReference type="SUPFAM" id="SSF49899">
    <property type="entry name" value="Concanavalin A-like lectins/glucanases"/>
    <property type="match status" value="1"/>
</dbReference>
<proteinExistence type="inferred from homology"/>
<gene>
    <name evidence="15" type="ORF">VTJ83DRAFT_5074</name>
</gene>
<dbReference type="Gene3D" id="2.70.100.10">
    <property type="entry name" value="Glycoside hydrolase, family 7, domain"/>
    <property type="match status" value="1"/>
</dbReference>
<keyword evidence="3 13" id="KW-0732">Signal</keyword>
<feature type="region of interest" description="Disordered" evidence="12">
    <location>
        <begin position="453"/>
        <end position="495"/>
    </location>
</feature>
<dbReference type="PANTHER" id="PTHR33753:SF2">
    <property type="entry name" value="GLYCOSIDE HYDROLASE FAMILY 7 PROTEIN"/>
    <property type="match status" value="1"/>
</dbReference>
<dbReference type="SMART" id="SM00236">
    <property type="entry name" value="fCBD"/>
    <property type="match status" value="1"/>
</dbReference>
<evidence type="ECO:0000256" key="9">
    <source>
        <dbReference type="ARBA" id="ARBA00023295"/>
    </source>
</evidence>
<dbReference type="GeneID" id="98126278"/>
<keyword evidence="9 11" id="KW-0326">Glycosidase</keyword>
<evidence type="ECO:0000256" key="6">
    <source>
        <dbReference type="ARBA" id="ARBA00023157"/>
    </source>
</evidence>
<comment type="caution">
    <text evidence="15">The sequence shown here is derived from an EMBL/GenBank/DDBJ whole genome shotgun (WGS) entry which is preliminary data.</text>
</comment>
<feature type="compositionally biased region" description="Low complexity" evidence="12">
    <location>
        <begin position="466"/>
        <end position="495"/>
    </location>
</feature>
<evidence type="ECO:0000259" key="14">
    <source>
        <dbReference type="PROSITE" id="PS51164"/>
    </source>
</evidence>
<name>A0ABR4DDY5_9PEZI</name>
<evidence type="ECO:0000313" key="15">
    <source>
        <dbReference type="EMBL" id="KAL2267797.1"/>
    </source>
</evidence>
<dbReference type="PROSITE" id="PS51164">
    <property type="entry name" value="CBM1_2"/>
    <property type="match status" value="1"/>
</dbReference>
<organism evidence="15 16">
    <name type="scientific">Remersonia thermophila</name>
    <dbReference type="NCBI Taxonomy" id="72144"/>
    <lineage>
        <taxon>Eukaryota</taxon>
        <taxon>Fungi</taxon>
        <taxon>Dikarya</taxon>
        <taxon>Ascomycota</taxon>
        <taxon>Pezizomycotina</taxon>
        <taxon>Sordariomycetes</taxon>
        <taxon>Sordariomycetidae</taxon>
        <taxon>Sordariales</taxon>
        <taxon>Sordariales incertae sedis</taxon>
        <taxon>Remersonia</taxon>
    </lineage>
</organism>
<dbReference type="InterPro" id="IPR035971">
    <property type="entry name" value="CBD_sf"/>
</dbReference>
<dbReference type="CDD" id="cd07999">
    <property type="entry name" value="GH7_CBH_EG"/>
    <property type="match status" value="1"/>
</dbReference>
<evidence type="ECO:0000256" key="5">
    <source>
        <dbReference type="ARBA" id="ARBA00023001"/>
    </source>
</evidence>
<dbReference type="EMBL" id="JAZGUE010000004">
    <property type="protein sequence ID" value="KAL2267797.1"/>
    <property type="molecule type" value="Genomic_DNA"/>
</dbReference>
<evidence type="ECO:0000313" key="16">
    <source>
        <dbReference type="Proteomes" id="UP001600064"/>
    </source>
</evidence>
<evidence type="ECO:0000256" key="4">
    <source>
        <dbReference type="ARBA" id="ARBA00022801"/>
    </source>
</evidence>
<sequence>MYASKFAALAALVAGAAAQQACSLTTERHPSLTWQRCTGNGNCTPVQASITLDSNWRWTHQVSGSTNCYTGNKWDTSICTDGKSCAQNCCVDGAEYSSTYGITTSGDSLNLKFVTKGQHSTNVGSRTYLMDGENKYQGFKLLGNEFTFDVDVSNIGCGLNGALYFVSMDLDGGLSRFPGNKAGAKYGTGYCDAQCPRDIKFINGEANVEGWSGSTNDPNAGAGRYGTCCSEMDIWEANNMATAYTPHPCTIIGQSRCEGDSCGGTYSNDRYAGVCDPDGCDFNPYRQGNRTFYGNGMTVDTSKKLTVVTQFYTDAAGDLSEIKRFYVQDGKIIPNSESTIAGNPGNSITQDWCDVQKTVFGDVDDFNAKGGMKQMGKALAEDMVLVMSIWDDHASNMLWLDSTYPVDAAGRPGAERGACPTTSGVPAEVEAEAPNSNVIFSNIRFGPIGSTVAGLPSTPGNGGSNPGNPGTTVVPPPATTTTARPPTTTSTSTVVVPTQGPVAGRWQQCGGNGFTGPTQCESPYTCTKLNDWYSQCL</sequence>
<feature type="domain" description="CBM1" evidence="14">
    <location>
        <begin position="501"/>
        <end position="537"/>
    </location>
</feature>
<evidence type="ECO:0000256" key="13">
    <source>
        <dbReference type="SAM" id="SignalP"/>
    </source>
</evidence>
<dbReference type="Pfam" id="PF00734">
    <property type="entry name" value="CBM_1"/>
    <property type="match status" value="1"/>
</dbReference>
<accession>A0ABR4DDY5</accession>
<dbReference type="InterPro" id="IPR037019">
    <property type="entry name" value="Glyco_hydro_7_sf"/>
</dbReference>
<keyword evidence="6" id="KW-1015">Disulfide bond</keyword>
<evidence type="ECO:0000256" key="3">
    <source>
        <dbReference type="ARBA" id="ARBA00022729"/>
    </source>
</evidence>
<keyword evidence="5 11" id="KW-0136">Cellulose degradation</keyword>
<dbReference type="InterPro" id="IPR001722">
    <property type="entry name" value="Glyco_hydro_7"/>
</dbReference>
<evidence type="ECO:0000256" key="7">
    <source>
        <dbReference type="ARBA" id="ARBA00023180"/>
    </source>
</evidence>
<dbReference type="Proteomes" id="UP001600064">
    <property type="component" value="Unassembled WGS sequence"/>
</dbReference>
<comment type="similarity">
    <text evidence="2 11">Belongs to the glycosyl hydrolase 7 (cellulase C) family.</text>
</comment>
<dbReference type="PRINTS" id="PR00734">
    <property type="entry name" value="GLHYDRLASE7"/>
</dbReference>
<evidence type="ECO:0000256" key="1">
    <source>
        <dbReference type="ARBA" id="ARBA00001641"/>
    </source>
</evidence>
<feature type="signal peptide" evidence="13">
    <location>
        <begin position="1"/>
        <end position="18"/>
    </location>
</feature>
<dbReference type="InterPro" id="IPR013320">
    <property type="entry name" value="ConA-like_dom_sf"/>
</dbReference>
<reference evidence="15 16" key="1">
    <citation type="journal article" date="2024" name="Commun. Biol.">
        <title>Comparative genomic analysis of thermophilic fungi reveals convergent evolutionary adaptations and gene losses.</title>
        <authorList>
            <person name="Steindorff A.S."/>
            <person name="Aguilar-Pontes M.V."/>
            <person name="Robinson A.J."/>
            <person name="Andreopoulos B."/>
            <person name="LaButti K."/>
            <person name="Kuo A."/>
            <person name="Mondo S."/>
            <person name="Riley R."/>
            <person name="Otillar R."/>
            <person name="Haridas S."/>
            <person name="Lipzen A."/>
            <person name="Grimwood J."/>
            <person name="Schmutz J."/>
            <person name="Clum A."/>
            <person name="Reid I.D."/>
            <person name="Moisan M.C."/>
            <person name="Butler G."/>
            <person name="Nguyen T.T.M."/>
            <person name="Dewar K."/>
            <person name="Conant G."/>
            <person name="Drula E."/>
            <person name="Henrissat B."/>
            <person name="Hansel C."/>
            <person name="Singer S."/>
            <person name="Hutchinson M.I."/>
            <person name="de Vries R.P."/>
            <person name="Natvig D.O."/>
            <person name="Powell A.J."/>
            <person name="Tsang A."/>
            <person name="Grigoriev I.V."/>
        </authorList>
    </citation>
    <scope>NUCLEOTIDE SEQUENCE [LARGE SCALE GENOMIC DNA]</scope>
    <source>
        <strain evidence="15 16">ATCC 22073</strain>
    </source>
</reference>
<dbReference type="InterPro" id="IPR000254">
    <property type="entry name" value="CBD"/>
</dbReference>
<evidence type="ECO:0000256" key="12">
    <source>
        <dbReference type="SAM" id="MobiDB-lite"/>
    </source>
</evidence>
<feature type="chain" id="PRO_5046617761" description="Glucanase" evidence="13">
    <location>
        <begin position="19"/>
        <end position="537"/>
    </location>
</feature>
<evidence type="ECO:0000256" key="11">
    <source>
        <dbReference type="RuleBase" id="RU361164"/>
    </source>
</evidence>
<keyword evidence="8" id="KW-0119">Carbohydrate metabolism</keyword>
<comment type="catalytic activity">
    <reaction evidence="1">
        <text>Hydrolysis of (1-&gt;4)-beta-D-glucosidic linkages in cellulose and cellotetraose, releasing cellobiose from the non-reducing ends of the chains.</text>
        <dbReference type="EC" id="3.2.1.91"/>
    </reaction>
</comment>
<keyword evidence="4 11" id="KW-0378">Hydrolase</keyword>